<sequence>MLSRVRCCAKQSSSQTLVKLSYAKAKGLTRTAHVFRVHSSKSETIEDFKDGSRLRFAQSDWPRGARSALMECNQHESTCVMTVTQSGTQVRSRAYAIRGCQQTLVVREKHTPENPSGLYGRWEEPPMPRLPGSQIEERFWERPPWQGSISSPNDSPFTVHAPGIRRWVLSFCSLWTRSRQRQTKELISRS</sequence>
<dbReference type="AlphaFoldDB" id="A0A074Z0Q7"/>
<dbReference type="InParanoid" id="A0A074Z0Q7"/>
<dbReference type="Proteomes" id="UP000030641">
    <property type="component" value="Unassembled WGS sequence"/>
</dbReference>
<gene>
    <name evidence="1" type="ORF">AUEXF2481DRAFT_206594</name>
</gene>
<dbReference type="RefSeq" id="XP_013348504.1">
    <property type="nucleotide sequence ID" value="XM_013493050.1"/>
</dbReference>
<dbReference type="HOGENOM" id="CLU_1427724_0_0_1"/>
<organism evidence="1 2">
    <name type="scientific">Aureobasidium subglaciale (strain EXF-2481)</name>
    <name type="common">Aureobasidium pullulans var. subglaciale</name>
    <dbReference type="NCBI Taxonomy" id="1043005"/>
    <lineage>
        <taxon>Eukaryota</taxon>
        <taxon>Fungi</taxon>
        <taxon>Dikarya</taxon>
        <taxon>Ascomycota</taxon>
        <taxon>Pezizomycotina</taxon>
        <taxon>Dothideomycetes</taxon>
        <taxon>Dothideomycetidae</taxon>
        <taxon>Dothideales</taxon>
        <taxon>Saccotheciaceae</taxon>
        <taxon>Aureobasidium</taxon>
    </lineage>
</organism>
<evidence type="ECO:0000313" key="1">
    <source>
        <dbReference type="EMBL" id="KEQ99957.1"/>
    </source>
</evidence>
<reference evidence="1 2" key="1">
    <citation type="journal article" date="2014" name="BMC Genomics">
        <title>Genome sequencing of four Aureobasidium pullulans varieties: biotechnological potential, stress tolerance, and description of new species.</title>
        <authorList>
            <person name="Gostin Ar C."/>
            <person name="Ohm R.A."/>
            <person name="Kogej T."/>
            <person name="Sonjak S."/>
            <person name="Turk M."/>
            <person name="Zajc J."/>
            <person name="Zalar P."/>
            <person name="Grube M."/>
            <person name="Sun H."/>
            <person name="Han J."/>
            <person name="Sharma A."/>
            <person name="Chiniquy J."/>
            <person name="Ngan C.Y."/>
            <person name="Lipzen A."/>
            <person name="Barry K."/>
            <person name="Grigoriev I.V."/>
            <person name="Gunde-Cimerman N."/>
        </authorList>
    </citation>
    <scope>NUCLEOTIDE SEQUENCE [LARGE SCALE GENOMIC DNA]</scope>
    <source>
        <strain evidence="1 2">EXF-2481</strain>
    </source>
</reference>
<name>A0A074Z0Q7_AURSE</name>
<accession>A0A074Z0Q7</accession>
<keyword evidence="2" id="KW-1185">Reference proteome</keyword>
<evidence type="ECO:0000313" key="2">
    <source>
        <dbReference type="Proteomes" id="UP000030641"/>
    </source>
</evidence>
<dbReference type="EMBL" id="KL584750">
    <property type="protein sequence ID" value="KEQ99957.1"/>
    <property type="molecule type" value="Genomic_DNA"/>
</dbReference>
<protein>
    <submittedName>
        <fullName evidence="1">Uncharacterized protein</fullName>
    </submittedName>
</protein>
<proteinExistence type="predicted"/>
<dbReference type="GeneID" id="25362495"/>